<dbReference type="RefSeq" id="WP_227743949.1">
    <property type="nucleotide sequence ID" value="NZ_WHOE01000113.1"/>
</dbReference>
<sequence length="255" mass="30123">VQTNHTRKELLFLMFLKINLRSPSSLHKIFYSLEYEDKYGDHKIGDKYEGIYPCDYQHVYKNNSKNYNHKLLSGKLNTWNPILRITKDGIGFSDKQAKKIGVISFYAIRESNFDSESLYDIRFNREVSVNKINQIALTMMYNFNQERKIPVVIKMLKDTVIYLKQKSKYSDLVSYVDENSPADSLIVDQIKSNPWRTAFYKRKEYSNQLEYRIVDEIDSHNSESGVTKHFDGLWKNMFIASKDTDLSKFRVAWDD</sequence>
<comment type="caution">
    <text evidence="1">The sequence shown here is derived from an EMBL/GenBank/DDBJ whole genome shotgun (WGS) entry which is preliminary data.</text>
</comment>
<dbReference type="EMBL" id="WHOE01000113">
    <property type="protein sequence ID" value="MPW15005.1"/>
    <property type="molecule type" value="Genomic_DNA"/>
</dbReference>
<feature type="non-terminal residue" evidence="1">
    <location>
        <position position="1"/>
    </location>
</feature>
<gene>
    <name evidence="1" type="ORF">GDZ32_09405</name>
</gene>
<name>A0A6A7K3B7_LACHE</name>
<evidence type="ECO:0000313" key="2">
    <source>
        <dbReference type="Proteomes" id="UP000430466"/>
    </source>
</evidence>
<dbReference type="Proteomes" id="UP000430466">
    <property type="component" value="Unassembled WGS sequence"/>
</dbReference>
<accession>A0A6A7K3B7</accession>
<evidence type="ECO:0000313" key="1">
    <source>
        <dbReference type="EMBL" id="MPW15005.1"/>
    </source>
</evidence>
<reference evidence="1 2" key="1">
    <citation type="submission" date="2019-10" db="EMBL/GenBank/DDBJ databases">
        <title>Draft genome sequences of Lactobacillus strains.</title>
        <authorList>
            <person name="Cho G.-S."/>
            <person name="Fagbemigun O."/>
            <person name="Brinks E."/>
            <person name="Franz C.M.A.P."/>
        </authorList>
    </citation>
    <scope>NUCLEOTIDE SEQUENCE [LARGE SCALE GENOMIC DNA]</scope>
    <source>
        <strain evidence="1 2">313</strain>
    </source>
</reference>
<proteinExistence type="predicted"/>
<organism evidence="1 2">
    <name type="scientific">Lactobacillus helveticus</name>
    <name type="common">Lactobacillus suntoryeus</name>
    <dbReference type="NCBI Taxonomy" id="1587"/>
    <lineage>
        <taxon>Bacteria</taxon>
        <taxon>Bacillati</taxon>
        <taxon>Bacillota</taxon>
        <taxon>Bacilli</taxon>
        <taxon>Lactobacillales</taxon>
        <taxon>Lactobacillaceae</taxon>
        <taxon>Lactobacillus</taxon>
    </lineage>
</organism>
<dbReference type="AlphaFoldDB" id="A0A6A7K3B7"/>
<protein>
    <submittedName>
        <fullName evidence="1">Uncharacterized protein</fullName>
    </submittedName>
</protein>